<name>A0A1C9CBW4_9FLOR</name>
<dbReference type="EMBL" id="KX284716">
    <property type="protein sequence ID" value="AOM65862.1"/>
    <property type="molecule type" value="Genomic_DNA"/>
</dbReference>
<feature type="transmembrane region" description="Helical" evidence="14">
    <location>
        <begin position="20"/>
        <end position="40"/>
    </location>
</feature>
<comment type="similarity">
    <text evidence="2 13">Belongs to the SecY/SEC61-alpha family.</text>
</comment>
<evidence type="ECO:0000256" key="14">
    <source>
        <dbReference type="SAM" id="Phobius"/>
    </source>
</evidence>
<dbReference type="InterPro" id="IPR002208">
    <property type="entry name" value="SecY/SEC61-alpha"/>
</dbReference>
<evidence type="ECO:0000256" key="5">
    <source>
        <dbReference type="ARBA" id="ARBA00022927"/>
    </source>
</evidence>
<feature type="transmembrane region" description="Helical" evidence="14">
    <location>
        <begin position="114"/>
        <end position="134"/>
    </location>
</feature>
<proteinExistence type="inferred from homology"/>
<evidence type="ECO:0000256" key="4">
    <source>
        <dbReference type="ARBA" id="ARBA00022692"/>
    </source>
</evidence>
<feature type="transmembrane region" description="Helical" evidence="14">
    <location>
        <begin position="289"/>
        <end position="311"/>
    </location>
</feature>
<evidence type="ECO:0000313" key="15">
    <source>
        <dbReference type="EMBL" id="AOM65862.1"/>
    </source>
</evidence>
<keyword evidence="7 12" id="KW-0811">Translocation</keyword>
<feature type="transmembrane region" description="Helical" evidence="14">
    <location>
        <begin position="171"/>
        <end position="189"/>
    </location>
</feature>
<keyword evidence="4 12" id="KW-0812">Transmembrane</keyword>
<dbReference type="PRINTS" id="PR00303">
    <property type="entry name" value="SECYTRNLCASE"/>
</dbReference>
<evidence type="ECO:0000256" key="6">
    <source>
        <dbReference type="ARBA" id="ARBA00022989"/>
    </source>
</evidence>
<dbReference type="AlphaFoldDB" id="A0A1C9CBW4"/>
<comment type="subunit">
    <text evidence="11">Component of the plastid Sec protein translocase complex, which is composed of at least SecY, SecE and SecG.</text>
</comment>
<evidence type="ECO:0000256" key="9">
    <source>
        <dbReference type="ARBA" id="ARBA00039733"/>
    </source>
</evidence>
<feature type="transmembrane region" description="Helical" evidence="14">
    <location>
        <begin position="60"/>
        <end position="93"/>
    </location>
</feature>
<evidence type="ECO:0000256" key="2">
    <source>
        <dbReference type="ARBA" id="ARBA00005751"/>
    </source>
</evidence>
<evidence type="ECO:0000256" key="10">
    <source>
        <dbReference type="ARBA" id="ARBA00055151"/>
    </source>
</evidence>
<keyword evidence="5 12" id="KW-0653">Protein transport</keyword>
<evidence type="ECO:0000256" key="3">
    <source>
        <dbReference type="ARBA" id="ARBA00022448"/>
    </source>
</evidence>
<keyword evidence="15" id="KW-0934">Plastid</keyword>
<dbReference type="InterPro" id="IPR023201">
    <property type="entry name" value="SecY_dom_sf"/>
</dbReference>
<evidence type="ECO:0000256" key="13">
    <source>
        <dbReference type="RuleBase" id="RU004349"/>
    </source>
</evidence>
<dbReference type="HAMAP" id="MF_01465">
    <property type="entry name" value="SecY"/>
    <property type="match status" value="1"/>
</dbReference>
<dbReference type="GO" id="GO:0016020">
    <property type="term" value="C:membrane"/>
    <property type="evidence" value="ECO:0007669"/>
    <property type="project" value="UniProtKB-SubCell"/>
</dbReference>
<keyword evidence="3 12" id="KW-0813">Transport</keyword>
<dbReference type="NCBIfam" id="TIGR00967">
    <property type="entry name" value="3a0501s007"/>
    <property type="match status" value="1"/>
</dbReference>
<keyword evidence="6 14" id="KW-1133">Transmembrane helix</keyword>
<feature type="transmembrane region" description="Helical" evidence="14">
    <location>
        <begin position="205"/>
        <end position="225"/>
    </location>
</feature>
<dbReference type="PIRSF" id="PIRSF004557">
    <property type="entry name" value="SecY"/>
    <property type="match status" value="1"/>
</dbReference>
<keyword evidence="8 14" id="KW-0472">Membrane</keyword>
<dbReference type="InterPro" id="IPR026593">
    <property type="entry name" value="SecY"/>
</dbReference>
<dbReference type="Gene3D" id="1.10.3370.10">
    <property type="entry name" value="SecY subunit domain"/>
    <property type="match status" value="1"/>
</dbReference>
<feature type="transmembrane region" description="Helical" evidence="14">
    <location>
        <begin position="259"/>
        <end position="277"/>
    </location>
</feature>
<evidence type="ECO:0000256" key="8">
    <source>
        <dbReference type="ARBA" id="ARBA00023136"/>
    </source>
</evidence>
<dbReference type="RefSeq" id="YP_009296722.1">
    <property type="nucleotide sequence ID" value="NC_031172.1"/>
</dbReference>
<dbReference type="Pfam" id="PF00344">
    <property type="entry name" value="SecY"/>
    <property type="match status" value="1"/>
</dbReference>
<dbReference type="PANTHER" id="PTHR10906">
    <property type="entry name" value="SECY/SEC61-ALPHA FAMILY MEMBER"/>
    <property type="match status" value="1"/>
</dbReference>
<dbReference type="GeneID" id="29073099"/>
<dbReference type="GO" id="GO:0015031">
    <property type="term" value="P:protein transport"/>
    <property type="evidence" value="ECO:0007669"/>
    <property type="project" value="UniProtKB-KW"/>
</dbReference>
<feature type="transmembrane region" description="Helical" evidence="14">
    <location>
        <begin position="380"/>
        <end position="399"/>
    </location>
</feature>
<protein>
    <recommendedName>
        <fullName evidence="9">Protein translocase subunit SecY</fullName>
    </recommendedName>
</protein>
<dbReference type="PROSITE" id="PS00755">
    <property type="entry name" value="SECY_1"/>
    <property type="match status" value="1"/>
</dbReference>
<geneLocation type="plastid" evidence="15"/>
<reference evidence="15" key="1">
    <citation type="journal article" date="2016" name="BMC Biol.">
        <title>Parallel evolution of highly conserved plastid genome architecture in red seaweeds and seed plants.</title>
        <authorList>
            <person name="Lee J."/>
            <person name="Cho C.H."/>
            <person name="Park S.I."/>
            <person name="Choi J.W."/>
            <person name="Song H.S."/>
            <person name="West J.A."/>
            <person name="Bhattacharya D."/>
            <person name="Yoon H.S."/>
        </authorList>
    </citation>
    <scope>NUCLEOTIDE SEQUENCE</scope>
</reference>
<comment type="subcellular location">
    <subcellularLocation>
        <location evidence="1 12">Membrane</location>
        <topology evidence="1 12">Multi-pass membrane protein</topology>
    </subcellularLocation>
</comment>
<organism evidence="15">
    <name type="scientific">Apophlaea sinclairii</name>
    <dbReference type="NCBI Taxonomy" id="212746"/>
    <lineage>
        <taxon>Eukaryota</taxon>
        <taxon>Rhodophyta</taxon>
        <taxon>Florideophyceae</taxon>
        <taxon>Hildenbrandiophycidae</taxon>
        <taxon>Hildenbrandiales</taxon>
        <taxon>Hildenbrandiaceae</taxon>
        <taxon>Apophlaea</taxon>
    </lineage>
</organism>
<sequence length="419" mass="47394">MLNKSLDYKNQSTQIVKKTLLTLSILVLARLGVFIPILGIDHHEFQMSVAKNSFVSFLNVFSGGGFSTIGIFALGIVPYINASLIIQLLVKAIPYLENLQKEEGENGRQKLIQLTRYLTLVWGILQSITVALWIKPYVFNWNLHFIINITLTLTCGSIIILWFSELITNKGFGNGASLLIFQNIISNIPNTLKKLHINFDNFTDIVKLCSVSTIFIFMLIITVLIQEGIRNIEIISARQLTQELSTNMRNYLPLKLNQGGVMPLVFASAIIAIPKYFTNNIQQQGTKNLVYYIFFHSYFYLLLYLIFIVLFSRFYGSIIMNPNDIANNLKKMGVSIPKIRPGKTTSTYLQKIFDRLVIISSISLFFIALIPSIIENITEFQLLANFGATSLIILVGVSIETGKQVQAYLVSLKYRDMSE</sequence>
<accession>A0A1C9CBW4</accession>
<dbReference type="FunFam" id="1.10.3370.10:FF:000001">
    <property type="entry name" value="Preprotein translocase subunit SecY"/>
    <property type="match status" value="1"/>
</dbReference>
<dbReference type="InterPro" id="IPR030659">
    <property type="entry name" value="SecY_CS"/>
</dbReference>
<evidence type="ECO:0000256" key="1">
    <source>
        <dbReference type="ARBA" id="ARBA00004141"/>
    </source>
</evidence>
<feature type="transmembrane region" description="Helical" evidence="14">
    <location>
        <begin position="146"/>
        <end position="164"/>
    </location>
</feature>
<evidence type="ECO:0000256" key="7">
    <source>
        <dbReference type="ARBA" id="ARBA00023010"/>
    </source>
</evidence>
<gene>
    <name evidence="15" type="primary">secY</name>
    <name evidence="15" type="ORF">Apop_172</name>
</gene>
<comment type="function">
    <text evidence="10">The central subunit of the protein translocation channel SecYE. Consists of two halves formed by TMs 1-5 and 6-10. These two domains form a lateral gate at the front which open onto the bilayer between TMs 2 and 7, and are clamped together by SecE at the back. The channel is closed by both a pore ring composed of hydrophobic SecY resides and a short helix (helix 2A) on the extracellular side of the membrane which forms a plug.</text>
</comment>
<dbReference type="PROSITE" id="PS00756">
    <property type="entry name" value="SECY_2"/>
    <property type="match status" value="1"/>
</dbReference>
<evidence type="ECO:0000256" key="11">
    <source>
        <dbReference type="ARBA" id="ARBA00062357"/>
    </source>
</evidence>
<dbReference type="SUPFAM" id="SSF103491">
    <property type="entry name" value="Preprotein translocase SecY subunit"/>
    <property type="match status" value="1"/>
</dbReference>
<evidence type="ECO:0000256" key="12">
    <source>
        <dbReference type="RuleBase" id="RU003484"/>
    </source>
</evidence>
<feature type="transmembrane region" description="Helical" evidence="14">
    <location>
        <begin position="356"/>
        <end position="374"/>
    </location>
</feature>